<evidence type="ECO:0000313" key="3">
    <source>
        <dbReference type="Proteomes" id="UP000317638"/>
    </source>
</evidence>
<keyword evidence="1" id="KW-1133">Transmembrane helix</keyword>
<protein>
    <recommendedName>
        <fullName evidence="4">Anti-sigma factor</fullName>
    </recommendedName>
</protein>
<feature type="transmembrane region" description="Helical" evidence="1">
    <location>
        <begin position="78"/>
        <end position="101"/>
    </location>
</feature>
<keyword evidence="3" id="KW-1185">Reference proteome</keyword>
<proteinExistence type="predicted"/>
<accession>A0A553JZA6</accession>
<keyword evidence="1" id="KW-0812">Transmembrane</keyword>
<evidence type="ECO:0000256" key="1">
    <source>
        <dbReference type="SAM" id="Phobius"/>
    </source>
</evidence>
<name>A0A553JZA6_9ACTN</name>
<comment type="caution">
    <text evidence="2">The sequence shown here is derived from an EMBL/GenBank/DDBJ whole genome shotgun (WGS) entry which is preliminary data.</text>
</comment>
<sequence>MTDERHLDDAELLDIALGAGDGSEATHLADCPDCHERYSRLDEGMRGLLVTAPSVDPPAGFSGKVLAARAPRAPLRRAPVLAVAAAVVLGLAAGVGGTLLLTREGPPAAAPRADAVATLVTGEGDVVGTAALADLSGRPYVVLSISAGRPGASYDCVLVDAAGGRTDGGSWTLGDGYGTGGGAGVWMVPVEGDPPVGVELEVGPGRVWARADF</sequence>
<dbReference type="AlphaFoldDB" id="A0A553JZA6"/>
<dbReference type="OrthoDB" id="5242431at2"/>
<evidence type="ECO:0000313" key="2">
    <source>
        <dbReference type="EMBL" id="TRY17780.1"/>
    </source>
</evidence>
<reference evidence="2 3" key="1">
    <citation type="submission" date="2019-07" db="EMBL/GenBank/DDBJ databases">
        <authorList>
            <person name="Zhou L.-Y."/>
        </authorList>
    </citation>
    <scope>NUCLEOTIDE SEQUENCE [LARGE SCALE GENOMIC DNA]</scope>
    <source>
        <strain evidence="2 3">YIM 101269</strain>
    </source>
</reference>
<dbReference type="EMBL" id="VKKG01000004">
    <property type="protein sequence ID" value="TRY17780.1"/>
    <property type="molecule type" value="Genomic_DNA"/>
</dbReference>
<dbReference type="RefSeq" id="WP_143938520.1">
    <property type="nucleotide sequence ID" value="NZ_VKKG01000004.1"/>
</dbReference>
<gene>
    <name evidence="2" type="ORF">FOJ82_10920</name>
</gene>
<organism evidence="2 3">
    <name type="scientific">Tessaracoccus rhinocerotis</name>
    <dbReference type="NCBI Taxonomy" id="1689449"/>
    <lineage>
        <taxon>Bacteria</taxon>
        <taxon>Bacillati</taxon>
        <taxon>Actinomycetota</taxon>
        <taxon>Actinomycetes</taxon>
        <taxon>Propionibacteriales</taxon>
        <taxon>Propionibacteriaceae</taxon>
        <taxon>Tessaracoccus</taxon>
    </lineage>
</organism>
<keyword evidence="1" id="KW-0472">Membrane</keyword>
<evidence type="ECO:0008006" key="4">
    <source>
        <dbReference type="Google" id="ProtNLM"/>
    </source>
</evidence>
<dbReference type="Proteomes" id="UP000317638">
    <property type="component" value="Unassembled WGS sequence"/>
</dbReference>